<organism evidence="3 4">
    <name type="scientific">Linnemannia gamsii</name>
    <dbReference type="NCBI Taxonomy" id="64522"/>
    <lineage>
        <taxon>Eukaryota</taxon>
        <taxon>Fungi</taxon>
        <taxon>Fungi incertae sedis</taxon>
        <taxon>Mucoromycota</taxon>
        <taxon>Mortierellomycotina</taxon>
        <taxon>Mortierellomycetes</taxon>
        <taxon>Mortierellales</taxon>
        <taxon>Mortierellaceae</taxon>
        <taxon>Linnemannia</taxon>
    </lineage>
</organism>
<dbReference type="Pfam" id="PF01370">
    <property type="entry name" value="Epimerase"/>
    <property type="match status" value="1"/>
</dbReference>
<evidence type="ECO:0000313" key="3">
    <source>
        <dbReference type="EMBL" id="KAG0284578.1"/>
    </source>
</evidence>
<dbReference type="Proteomes" id="UP001194696">
    <property type="component" value="Unassembled WGS sequence"/>
</dbReference>
<evidence type="ECO:0000313" key="4">
    <source>
        <dbReference type="Proteomes" id="UP001194696"/>
    </source>
</evidence>
<gene>
    <name evidence="3" type="ORF">BGZ96_011066</name>
</gene>
<protein>
    <recommendedName>
        <fullName evidence="2">NAD-dependent epimerase/dehydratase domain-containing protein</fullName>
    </recommendedName>
</protein>
<dbReference type="Gene3D" id="3.40.50.720">
    <property type="entry name" value="NAD(P)-binding Rossmann-like Domain"/>
    <property type="match status" value="1"/>
</dbReference>
<accession>A0ABQ7JTZ8</accession>
<proteinExistence type="inferred from homology"/>
<dbReference type="PANTHER" id="PTHR43000">
    <property type="entry name" value="DTDP-D-GLUCOSE 4,6-DEHYDRATASE-RELATED"/>
    <property type="match status" value="1"/>
</dbReference>
<evidence type="ECO:0000256" key="1">
    <source>
        <dbReference type="ARBA" id="ARBA00007637"/>
    </source>
</evidence>
<dbReference type="EMBL" id="JAAAIM010000756">
    <property type="protein sequence ID" value="KAG0284578.1"/>
    <property type="molecule type" value="Genomic_DNA"/>
</dbReference>
<dbReference type="InterPro" id="IPR036291">
    <property type="entry name" value="NAD(P)-bd_dom_sf"/>
</dbReference>
<evidence type="ECO:0000259" key="2">
    <source>
        <dbReference type="Pfam" id="PF01370"/>
    </source>
</evidence>
<dbReference type="InterPro" id="IPR001509">
    <property type="entry name" value="Epimerase_deHydtase"/>
</dbReference>
<feature type="non-terminal residue" evidence="3">
    <location>
        <position position="1"/>
    </location>
</feature>
<dbReference type="SUPFAM" id="SSF51735">
    <property type="entry name" value="NAD(P)-binding Rossmann-fold domains"/>
    <property type="match status" value="1"/>
</dbReference>
<sequence length="307" mass="33879">PSHCVEVMLEKVLLIGSGFIGNKLIPKLTERGYSVDGISIETGHDITDRTQVLDVVQNFPGQKIILMAAVADLNIFEARPAYGLDVNMGGFINVALACSLHHKKLYFISTCCVYGNTPDLPSSEDSSTQPTEIYASCKLASEYIIDGLNKSYGLEYVILRIATTYGPTMRSALAPAVFIDQIRQGQPITIHGDGTQTRTMTFIDDEVEGIASVIGSAAHNTIVNISTQEELSVLEMARVIAEEMGRPNHPVAFIADRDTQTRKEQIDASKAYALCGWKAEWTFREGIKETLRWMGYESPCEELKSKY</sequence>
<keyword evidence="4" id="KW-1185">Reference proteome</keyword>
<feature type="domain" description="NAD-dependent epimerase/dehydratase" evidence="2">
    <location>
        <begin position="16"/>
        <end position="225"/>
    </location>
</feature>
<reference evidence="3 4" key="1">
    <citation type="journal article" date="2020" name="Fungal Divers.">
        <title>Resolving the Mortierellaceae phylogeny through synthesis of multi-gene phylogenetics and phylogenomics.</title>
        <authorList>
            <person name="Vandepol N."/>
            <person name="Liber J."/>
            <person name="Desiro A."/>
            <person name="Na H."/>
            <person name="Kennedy M."/>
            <person name="Barry K."/>
            <person name="Grigoriev I.V."/>
            <person name="Miller A.N."/>
            <person name="O'Donnell K."/>
            <person name="Stajich J.E."/>
            <person name="Bonito G."/>
        </authorList>
    </citation>
    <scope>NUCLEOTIDE SEQUENCE [LARGE SCALE GENOMIC DNA]</scope>
    <source>
        <strain evidence="3 4">AD045</strain>
    </source>
</reference>
<comment type="caution">
    <text evidence="3">The sequence shown here is derived from an EMBL/GenBank/DDBJ whole genome shotgun (WGS) entry which is preliminary data.</text>
</comment>
<name>A0ABQ7JTZ8_9FUNG</name>
<comment type="similarity">
    <text evidence="1">Belongs to the NAD(P)-dependent epimerase/dehydratase family.</text>
</comment>